<reference evidence="3 4" key="1">
    <citation type="submission" date="2024-02" db="EMBL/GenBank/DDBJ databases">
        <title>Deinococcus caeni NBRC 101312.</title>
        <authorList>
            <person name="Ichikawa N."/>
            <person name="Katano-Makiyama Y."/>
            <person name="Hidaka K."/>
        </authorList>
    </citation>
    <scope>NUCLEOTIDE SEQUENCE [LARGE SCALE GENOMIC DNA]</scope>
    <source>
        <strain evidence="3 4">NBRC 101312</strain>
    </source>
</reference>
<evidence type="ECO:0000313" key="3">
    <source>
        <dbReference type="EMBL" id="GAA5440967.1"/>
    </source>
</evidence>
<evidence type="ECO:0000313" key="4">
    <source>
        <dbReference type="Proteomes" id="UP001423409"/>
    </source>
</evidence>
<dbReference type="EMBL" id="BAABQU010000032">
    <property type="protein sequence ID" value="GAA5440967.1"/>
    <property type="molecule type" value="Genomic_DNA"/>
</dbReference>
<gene>
    <name evidence="3" type="ORF">Dcae01_02496</name>
</gene>
<keyword evidence="4" id="KW-1185">Reference proteome</keyword>
<sequence length="392" mass="40220">MDGFSWRWAARRAAWALVWLLALLALAWVGLRAAGWLPGPQADAPQTMSAPVTDPRPAPVDPVPEPAPLPDPLPDLLPGGQADGQAGPPLPDVTLPRPPAPTDRVTAAPAPLTVPPPASAPAADPEVTGSLEASGSVLPLLNRLRAGAGVGAVRAEPDWQAGCAAHARYLVRADRAEHREDPASPHRSAAGEACAPGHYFVSSQPGSDLRRALSYWVGGAFHLPQLLDPRLTRVAFGEAHDAGGAFRSAAVLDVRRGLGAAAGEAYPVRYPGPEAGLELAAFPAGASAAEWPDPLVHCGLSGAGAPIALLMGPGVTVRGAALKVNGRPVPACLLRADTFRGASEGDTRAGRGVLAAQGAGVLLPHAPLRAGDRAQVSFGTSAGRVTWSFRVR</sequence>
<feature type="compositionally biased region" description="Pro residues" evidence="1">
    <location>
        <begin position="88"/>
        <end position="101"/>
    </location>
</feature>
<dbReference type="InterPro" id="IPR014044">
    <property type="entry name" value="CAP_dom"/>
</dbReference>
<feature type="compositionally biased region" description="Low complexity" evidence="1">
    <location>
        <begin position="76"/>
        <end position="87"/>
    </location>
</feature>
<feature type="compositionally biased region" description="Pro residues" evidence="1">
    <location>
        <begin position="54"/>
        <end position="75"/>
    </location>
</feature>
<organism evidence="3 4">
    <name type="scientific">Deinococcus caeni</name>
    <dbReference type="NCBI Taxonomy" id="569127"/>
    <lineage>
        <taxon>Bacteria</taxon>
        <taxon>Thermotogati</taxon>
        <taxon>Deinococcota</taxon>
        <taxon>Deinococci</taxon>
        <taxon>Deinococcales</taxon>
        <taxon>Deinococcaceae</taxon>
        <taxon>Deinococcus</taxon>
    </lineage>
</organism>
<accession>A0ABP9UIR3</accession>
<feature type="region of interest" description="Disordered" evidence="1">
    <location>
        <begin position="42"/>
        <end position="130"/>
    </location>
</feature>
<dbReference type="Proteomes" id="UP001423409">
    <property type="component" value="Unassembled WGS sequence"/>
</dbReference>
<name>A0ABP9UIR3_9DEIO</name>
<comment type="caution">
    <text evidence="3">The sequence shown here is derived from an EMBL/GenBank/DDBJ whole genome shotgun (WGS) entry which is preliminary data.</text>
</comment>
<dbReference type="Pfam" id="PF00188">
    <property type="entry name" value="CAP"/>
    <property type="match status" value="1"/>
</dbReference>
<evidence type="ECO:0000256" key="1">
    <source>
        <dbReference type="SAM" id="MobiDB-lite"/>
    </source>
</evidence>
<evidence type="ECO:0000259" key="2">
    <source>
        <dbReference type="Pfam" id="PF00188"/>
    </source>
</evidence>
<dbReference type="RefSeq" id="WP_345445923.1">
    <property type="nucleotide sequence ID" value="NZ_BAABQU010000032.1"/>
</dbReference>
<feature type="domain" description="SCP" evidence="2">
    <location>
        <begin position="140"/>
        <end position="244"/>
    </location>
</feature>
<dbReference type="SUPFAM" id="SSF55797">
    <property type="entry name" value="PR-1-like"/>
    <property type="match status" value="1"/>
</dbReference>
<proteinExistence type="predicted"/>
<protein>
    <recommendedName>
        <fullName evidence="2">SCP domain-containing protein</fullName>
    </recommendedName>
</protein>
<dbReference type="InterPro" id="IPR035940">
    <property type="entry name" value="CAP_sf"/>
</dbReference>